<dbReference type="PANTHER" id="PTHR33115:SF25">
    <property type="entry name" value="CONDENSIN COMPLEX SUBUNIT 1 C-TERMINAL DOMAIN-CONTAINING PROTEIN"/>
    <property type="match status" value="1"/>
</dbReference>
<gene>
    <name evidence="2" type="primary">gb12958</name>
    <name evidence="2" type="ORF">PR202_gb12958</name>
</gene>
<dbReference type="AlphaFoldDB" id="A0AAV5ESE9"/>
<feature type="transmembrane region" description="Helical" evidence="1">
    <location>
        <begin position="30"/>
        <end position="51"/>
    </location>
</feature>
<sequence>MVERLPEAGAANALDRMDDNNRPERYINRFVILQAVVLMAIRGLGVLAFAWSTVVLLGGFVTLLEKEDFWCITVLSLLQTAR</sequence>
<evidence type="ECO:0000313" key="3">
    <source>
        <dbReference type="Proteomes" id="UP001054889"/>
    </source>
</evidence>
<keyword evidence="1" id="KW-1133">Transmembrane helix</keyword>
<evidence type="ECO:0000313" key="2">
    <source>
        <dbReference type="EMBL" id="GJN25165.1"/>
    </source>
</evidence>
<evidence type="ECO:0000256" key="1">
    <source>
        <dbReference type="SAM" id="Phobius"/>
    </source>
</evidence>
<keyword evidence="1" id="KW-0472">Membrane</keyword>
<dbReference type="PANTHER" id="PTHR33115">
    <property type="entry name" value="ARM REPEAT SUPERFAMILY PROTEIN"/>
    <property type="match status" value="1"/>
</dbReference>
<protein>
    <submittedName>
        <fullName evidence="2">Uncharacterized protein</fullName>
    </submittedName>
</protein>
<accession>A0AAV5ESE9</accession>
<proteinExistence type="predicted"/>
<reference evidence="2" key="2">
    <citation type="submission" date="2021-12" db="EMBL/GenBank/DDBJ databases">
        <title>Resequencing data analysis of finger millet.</title>
        <authorList>
            <person name="Hatakeyama M."/>
            <person name="Aluri S."/>
            <person name="Balachadran M.T."/>
            <person name="Sivarajan S.R."/>
            <person name="Poveda L."/>
            <person name="Shimizu-Inatsugi R."/>
            <person name="Schlapbach R."/>
            <person name="Sreeman S.M."/>
            <person name="Shimizu K.K."/>
        </authorList>
    </citation>
    <scope>NUCLEOTIDE SEQUENCE</scope>
</reference>
<reference evidence="2" key="1">
    <citation type="journal article" date="2018" name="DNA Res.">
        <title>Multiple hybrid de novo genome assembly of finger millet, an orphan allotetraploid crop.</title>
        <authorList>
            <person name="Hatakeyama M."/>
            <person name="Aluri S."/>
            <person name="Balachadran M.T."/>
            <person name="Sivarajan S.R."/>
            <person name="Patrignani A."/>
            <person name="Gruter S."/>
            <person name="Poveda L."/>
            <person name="Shimizu-Inatsugi R."/>
            <person name="Baeten J."/>
            <person name="Francoijs K.J."/>
            <person name="Nataraja K.N."/>
            <person name="Reddy Y.A.N."/>
            <person name="Phadnis S."/>
            <person name="Ravikumar R.L."/>
            <person name="Schlapbach R."/>
            <person name="Sreeman S.M."/>
            <person name="Shimizu K.K."/>
        </authorList>
    </citation>
    <scope>NUCLEOTIDE SEQUENCE</scope>
</reference>
<comment type="caution">
    <text evidence="2">The sequence shown here is derived from an EMBL/GenBank/DDBJ whole genome shotgun (WGS) entry which is preliminary data.</text>
</comment>
<dbReference type="Proteomes" id="UP001054889">
    <property type="component" value="Unassembled WGS sequence"/>
</dbReference>
<keyword evidence="3" id="KW-1185">Reference proteome</keyword>
<keyword evidence="1" id="KW-0812">Transmembrane</keyword>
<name>A0AAV5ESE9_ELECO</name>
<dbReference type="EMBL" id="BQKI01000078">
    <property type="protein sequence ID" value="GJN25165.1"/>
    <property type="molecule type" value="Genomic_DNA"/>
</dbReference>
<organism evidence="2 3">
    <name type="scientific">Eleusine coracana subsp. coracana</name>
    <dbReference type="NCBI Taxonomy" id="191504"/>
    <lineage>
        <taxon>Eukaryota</taxon>
        <taxon>Viridiplantae</taxon>
        <taxon>Streptophyta</taxon>
        <taxon>Embryophyta</taxon>
        <taxon>Tracheophyta</taxon>
        <taxon>Spermatophyta</taxon>
        <taxon>Magnoliopsida</taxon>
        <taxon>Liliopsida</taxon>
        <taxon>Poales</taxon>
        <taxon>Poaceae</taxon>
        <taxon>PACMAD clade</taxon>
        <taxon>Chloridoideae</taxon>
        <taxon>Cynodonteae</taxon>
        <taxon>Eleusininae</taxon>
        <taxon>Eleusine</taxon>
    </lineage>
</organism>